<comment type="caution">
    <text evidence="3">The sequence shown here is derived from an EMBL/GenBank/DDBJ whole genome shotgun (WGS) entry which is preliminary data.</text>
</comment>
<evidence type="ECO:0000256" key="1">
    <source>
        <dbReference type="SAM" id="MobiDB-lite"/>
    </source>
</evidence>
<feature type="region of interest" description="Disordered" evidence="1">
    <location>
        <begin position="234"/>
        <end position="298"/>
    </location>
</feature>
<evidence type="ECO:0000313" key="3">
    <source>
        <dbReference type="EMBL" id="CAD8194263.1"/>
    </source>
</evidence>
<dbReference type="EMBL" id="CAJJDP010000106">
    <property type="protein sequence ID" value="CAD8194263.1"/>
    <property type="molecule type" value="Genomic_DNA"/>
</dbReference>
<evidence type="ECO:0000256" key="2">
    <source>
        <dbReference type="SAM" id="SignalP"/>
    </source>
</evidence>
<feature type="compositionally biased region" description="Low complexity" evidence="1">
    <location>
        <begin position="234"/>
        <end position="280"/>
    </location>
</feature>
<feature type="chain" id="PRO_5035876461" evidence="2">
    <location>
        <begin position="19"/>
        <end position="298"/>
    </location>
</feature>
<gene>
    <name evidence="3" type="ORF">POCTA_138.1.T1060143</name>
</gene>
<dbReference type="Proteomes" id="UP000683925">
    <property type="component" value="Unassembled WGS sequence"/>
</dbReference>
<dbReference type="OMA" id="DEEKPYM"/>
<organism evidence="3 4">
    <name type="scientific">Paramecium octaurelia</name>
    <dbReference type="NCBI Taxonomy" id="43137"/>
    <lineage>
        <taxon>Eukaryota</taxon>
        <taxon>Sar</taxon>
        <taxon>Alveolata</taxon>
        <taxon>Ciliophora</taxon>
        <taxon>Intramacronucleata</taxon>
        <taxon>Oligohymenophorea</taxon>
        <taxon>Peniculida</taxon>
        <taxon>Parameciidae</taxon>
        <taxon>Paramecium</taxon>
    </lineage>
</organism>
<feature type="region of interest" description="Disordered" evidence="1">
    <location>
        <begin position="179"/>
        <end position="212"/>
    </location>
</feature>
<keyword evidence="4" id="KW-1185">Reference proteome</keyword>
<feature type="compositionally biased region" description="Low complexity" evidence="1">
    <location>
        <begin position="201"/>
        <end position="212"/>
    </location>
</feature>
<dbReference type="OrthoDB" id="308892at2759"/>
<accession>A0A8S1WWP5</accession>
<evidence type="ECO:0000313" key="4">
    <source>
        <dbReference type="Proteomes" id="UP000683925"/>
    </source>
</evidence>
<sequence length="298" mass="33286">MRASHILLLIVAIKAVKFLDEPAVLLEDEEKPYMQITVFAQQSSLFTEEELARNSEPAKQYESGFNYEDENQSSLNSADQSQVFLAAQYEKDLPATGDCVVLYSACDFKGTSGKVCKGEDAMNFQIPVFSIYVPIGQQFTTLDSTRNEQVAFLTSEKCLTEPLVMADTQKDVFIAKPSQSLAGSDNASSDETTVTQPQMAQEVQEQIEAPQVQQEQQVNVDQVQQEQQVQQTEQVQEQVQEQQQQVEVDAQQQEQQQQSQEQQSETPQIQQTETQSSEQQASVDDVPQAAEALVGQTQ</sequence>
<dbReference type="AlphaFoldDB" id="A0A8S1WWP5"/>
<proteinExistence type="predicted"/>
<protein>
    <submittedName>
        <fullName evidence="3">Uncharacterized protein</fullName>
    </submittedName>
</protein>
<feature type="signal peptide" evidence="2">
    <location>
        <begin position="1"/>
        <end position="18"/>
    </location>
</feature>
<feature type="compositionally biased region" description="Polar residues" evidence="1">
    <location>
        <begin position="179"/>
        <end position="199"/>
    </location>
</feature>
<keyword evidence="2" id="KW-0732">Signal</keyword>
<reference evidence="3" key="1">
    <citation type="submission" date="2021-01" db="EMBL/GenBank/DDBJ databases">
        <authorList>
            <consortium name="Genoscope - CEA"/>
            <person name="William W."/>
        </authorList>
    </citation>
    <scope>NUCLEOTIDE SEQUENCE</scope>
</reference>
<name>A0A8S1WWP5_PAROT</name>